<dbReference type="InterPro" id="IPR055915">
    <property type="entry name" value="DUF7492"/>
</dbReference>
<feature type="region of interest" description="Disordered" evidence="1">
    <location>
        <begin position="332"/>
        <end position="363"/>
    </location>
</feature>
<feature type="chain" id="PRO_5042609277" description="DUF7492 domain-containing protein" evidence="2">
    <location>
        <begin position="24"/>
        <end position="423"/>
    </location>
</feature>
<dbReference type="GeneID" id="85316209"/>
<dbReference type="AlphaFoldDB" id="A0AAJ0C027"/>
<accession>A0AAJ0C027</accession>
<evidence type="ECO:0000256" key="2">
    <source>
        <dbReference type="SAM" id="SignalP"/>
    </source>
</evidence>
<evidence type="ECO:0000313" key="4">
    <source>
        <dbReference type="EMBL" id="KAK1766997.1"/>
    </source>
</evidence>
<comment type="caution">
    <text evidence="4">The sequence shown here is derived from an EMBL/GenBank/DDBJ whole genome shotgun (WGS) entry which is preliminary data.</text>
</comment>
<evidence type="ECO:0000256" key="1">
    <source>
        <dbReference type="SAM" id="MobiDB-lite"/>
    </source>
</evidence>
<dbReference type="RefSeq" id="XP_060283210.1">
    <property type="nucleotide sequence ID" value="XM_060433022.1"/>
</dbReference>
<dbReference type="EMBL" id="MU839009">
    <property type="protein sequence ID" value="KAK1766997.1"/>
    <property type="molecule type" value="Genomic_DNA"/>
</dbReference>
<dbReference type="Pfam" id="PF24320">
    <property type="entry name" value="DUF7492"/>
    <property type="match status" value="1"/>
</dbReference>
<protein>
    <recommendedName>
        <fullName evidence="3">DUF7492 domain-containing protein</fullName>
    </recommendedName>
</protein>
<name>A0AAJ0C027_9PEZI</name>
<feature type="signal peptide" evidence="2">
    <location>
        <begin position="1"/>
        <end position="23"/>
    </location>
</feature>
<gene>
    <name evidence="4" type="ORF">QBC33DRAFT_73093</name>
</gene>
<feature type="compositionally biased region" description="Low complexity" evidence="1">
    <location>
        <begin position="333"/>
        <end position="348"/>
    </location>
</feature>
<keyword evidence="5" id="KW-1185">Reference proteome</keyword>
<evidence type="ECO:0000259" key="3">
    <source>
        <dbReference type="Pfam" id="PF24320"/>
    </source>
</evidence>
<dbReference type="Proteomes" id="UP001244011">
    <property type="component" value="Unassembled WGS sequence"/>
</dbReference>
<reference evidence="4" key="1">
    <citation type="submission" date="2023-06" db="EMBL/GenBank/DDBJ databases">
        <title>Genome-scale phylogeny and comparative genomics of the fungal order Sordariales.</title>
        <authorList>
            <consortium name="Lawrence Berkeley National Laboratory"/>
            <person name="Hensen N."/>
            <person name="Bonometti L."/>
            <person name="Westerberg I."/>
            <person name="Brannstrom I.O."/>
            <person name="Guillou S."/>
            <person name="Cros-Aarteil S."/>
            <person name="Calhoun S."/>
            <person name="Haridas S."/>
            <person name="Kuo A."/>
            <person name="Mondo S."/>
            <person name="Pangilinan J."/>
            <person name="Riley R."/>
            <person name="Labutti K."/>
            <person name="Andreopoulos B."/>
            <person name="Lipzen A."/>
            <person name="Chen C."/>
            <person name="Yanf M."/>
            <person name="Daum C."/>
            <person name="Ng V."/>
            <person name="Clum A."/>
            <person name="Steindorff A."/>
            <person name="Ohm R."/>
            <person name="Martin F."/>
            <person name="Silar P."/>
            <person name="Natvig D."/>
            <person name="Lalanne C."/>
            <person name="Gautier V."/>
            <person name="Ament-Velasquez S.L."/>
            <person name="Kruys A."/>
            <person name="Hutchinson M.I."/>
            <person name="Powell A.J."/>
            <person name="Barry K."/>
            <person name="Miller A.N."/>
            <person name="Grigoriev I.V."/>
            <person name="Debuchy R."/>
            <person name="Gladieux P."/>
            <person name="Thoren M.H."/>
            <person name="Johannesson H."/>
        </authorList>
    </citation>
    <scope>NUCLEOTIDE SEQUENCE</scope>
    <source>
        <strain evidence="4">8032-3</strain>
    </source>
</reference>
<organism evidence="4 5">
    <name type="scientific">Phialemonium atrogriseum</name>
    <dbReference type="NCBI Taxonomy" id="1093897"/>
    <lineage>
        <taxon>Eukaryota</taxon>
        <taxon>Fungi</taxon>
        <taxon>Dikarya</taxon>
        <taxon>Ascomycota</taxon>
        <taxon>Pezizomycotina</taxon>
        <taxon>Sordariomycetes</taxon>
        <taxon>Sordariomycetidae</taxon>
        <taxon>Cephalothecales</taxon>
        <taxon>Cephalothecaceae</taxon>
        <taxon>Phialemonium</taxon>
    </lineage>
</organism>
<keyword evidence="2" id="KW-0732">Signal</keyword>
<feature type="domain" description="DUF7492" evidence="3">
    <location>
        <begin position="22"/>
        <end position="281"/>
    </location>
</feature>
<sequence>MPTMPSAGILFTALLALASHSAAHSNVERLMRIAPNGTMVGKEGFPRGFVSRTNPAYSDPAVGWLLPPNGRPDGKVIHPDDKVASPPQRVANYTNELPMLVASPGDLIALQYQENGHVTLPDNQPNKALNRGTIYIYGTTELAPDANLLDILYQWTPDGTGGDGKGSLLATRNFDDGQCYQLNGGPISQTRVATFAKSAENPMGQNLWCQSDVALPNGLAVGKPYTLIWIWDWPTLDRPDVAAPPSSAPGAAAGTNGAKVEIPEIYTTVMDVQIVDPCDESLGQVKGPGCKVANTSVKTVFAKGQDLNLAAIAEQIINSFLVDVPGITGGSGSPNASATTNSSPPATTRCSGHHPHGPAGGRVKTKTVYSNIKTVTVTTTVGVAGPTAVGTGASSLTSEYTPPTGAPTVSSFMKIDKLRRVRT</sequence>
<evidence type="ECO:0000313" key="5">
    <source>
        <dbReference type="Proteomes" id="UP001244011"/>
    </source>
</evidence>
<proteinExistence type="predicted"/>